<protein>
    <submittedName>
        <fullName evidence="1">Uncharacterized protein</fullName>
    </submittedName>
</protein>
<gene>
    <name evidence="1" type="ORF">XENOCAPTIV_019810</name>
</gene>
<comment type="caution">
    <text evidence="1">The sequence shown here is derived from an EMBL/GenBank/DDBJ whole genome shotgun (WGS) entry which is preliminary data.</text>
</comment>
<feature type="non-terminal residue" evidence="1">
    <location>
        <position position="1"/>
    </location>
</feature>
<reference evidence="1 2" key="1">
    <citation type="submission" date="2021-06" db="EMBL/GenBank/DDBJ databases">
        <authorList>
            <person name="Palmer J.M."/>
        </authorList>
    </citation>
    <scope>NUCLEOTIDE SEQUENCE [LARGE SCALE GENOMIC DNA]</scope>
    <source>
        <strain evidence="1 2">XC_2019</strain>
        <tissue evidence="1">Muscle</tissue>
    </source>
</reference>
<accession>A0ABV0QEX6</accession>
<proteinExistence type="predicted"/>
<evidence type="ECO:0000313" key="1">
    <source>
        <dbReference type="EMBL" id="MEQ2193971.1"/>
    </source>
</evidence>
<dbReference type="Proteomes" id="UP001434883">
    <property type="component" value="Unassembled WGS sequence"/>
</dbReference>
<evidence type="ECO:0000313" key="2">
    <source>
        <dbReference type="Proteomes" id="UP001434883"/>
    </source>
</evidence>
<keyword evidence="2" id="KW-1185">Reference proteome</keyword>
<dbReference type="EMBL" id="JAHRIN010008825">
    <property type="protein sequence ID" value="MEQ2193971.1"/>
    <property type="molecule type" value="Genomic_DNA"/>
</dbReference>
<organism evidence="1 2">
    <name type="scientific">Xenoophorus captivus</name>
    <dbReference type="NCBI Taxonomy" id="1517983"/>
    <lineage>
        <taxon>Eukaryota</taxon>
        <taxon>Metazoa</taxon>
        <taxon>Chordata</taxon>
        <taxon>Craniata</taxon>
        <taxon>Vertebrata</taxon>
        <taxon>Euteleostomi</taxon>
        <taxon>Actinopterygii</taxon>
        <taxon>Neopterygii</taxon>
        <taxon>Teleostei</taxon>
        <taxon>Neoteleostei</taxon>
        <taxon>Acanthomorphata</taxon>
        <taxon>Ovalentaria</taxon>
        <taxon>Atherinomorphae</taxon>
        <taxon>Cyprinodontiformes</taxon>
        <taxon>Goodeidae</taxon>
        <taxon>Xenoophorus</taxon>
    </lineage>
</organism>
<name>A0ABV0QEX6_9TELE</name>
<sequence>TPLTSEIPQCRFYFDFREATGSKPTPKSRICLQAPDHDHIVGFRLVVAPFVGIESRFGLHLPRYTVVIAAF</sequence>